<dbReference type="RefSeq" id="WP_181608577.1">
    <property type="nucleotide sequence ID" value="NZ_BAABAM010000001.1"/>
</dbReference>
<dbReference type="Proteomes" id="UP000530928">
    <property type="component" value="Unassembled WGS sequence"/>
</dbReference>
<dbReference type="Gene3D" id="3.30.465.10">
    <property type="match status" value="1"/>
</dbReference>
<name>A0A7W0CET3_9ACTN</name>
<evidence type="ECO:0000256" key="1">
    <source>
        <dbReference type="ARBA" id="ARBA00023002"/>
    </source>
</evidence>
<keyword evidence="5" id="KW-1185">Reference proteome</keyword>
<dbReference type="Gene3D" id="1.10.45.10">
    <property type="entry name" value="Vanillyl-alcohol Oxidase, Chain A, domain 4"/>
    <property type="match status" value="1"/>
</dbReference>
<dbReference type="InterPro" id="IPR016171">
    <property type="entry name" value="Vanillyl_alc_oxidase_C-sub2"/>
</dbReference>
<dbReference type="InterPro" id="IPR016167">
    <property type="entry name" value="FAD-bd_PCMH_sub1"/>
</dbReference>
<dbReference type="Gene3D" id="3.30.70.2520">
    <property type="match status" value="1"/>
</dbReference>
<accession>A0A7W0CET3</accession>
<evidence type="ECO:0000313" key="4">
    <source>
        <dbReference type="EMBL" id="MBA2889833.1"/>
    </source>
</evidence>
<keyword evidence="1 4" id="KW-0560">Oxidoreductase</keyword>
<dbReference type="GO" id="GO:0003885">
    <property type="term" value="F:D-arabinono-1,4-lactone oxidase activity"/>
    <property type="evidence" value="ECO:0007669"/>
    <property type="project" value="InterPro"/>
</dbReference>
<dbReference type="Pfam" id="PF01565">
    <property type="entry name" value="FAD_binding_4"/>
    <property type="match status" value="1"/>
</dbReference>
<proteinExistence type="predicted"/>
<dbReference type="PANTHER" id="PTHR43762:SF1">
    <property type="entry name" value="D-ARABINONO-1,4-LACTONE OXIDASE"/>
    <property type="match status" value="1"/>
</dbReference>
<dbReference type="Gene3D" id="3.30.43.10">
    <property type="entry name" value="Uridine Diphospho-n-acetylenolpyruvylglucosamine Reductase, domain 2"/>
    <property type="match status" value="1"/>
</dbReference>
<dbReference type="AlphaFoldDB" id="A0A7W0CET3"/>
<dbReference type="GO" id="GO:0016020">
    <property type="term" value="C:membrane"/>
    <property type="evidence" value="ECO:0007669"/>
    <property type="project" value="InterPro"/>
</dbReference>
<dbReference type="InterPro" id="IPR016169">
    <property type="entry name" value="FAD-bd_PCMH_sub2"/>
</dbReference>
<dbReference type="GO" id="GO:0071949">
    <property type="term" value="F:FAD binding"/>
    <property type="evidence" value="ECO:0007669"/>
    <property type="project" value="InterPro"/>
</dbReference>
<dbReference type="SUPFAM" id="SSF56176">
    <property type="entry name" value="FAD-binding/transporter-associated domain-like"/>
    <property type="match status" value="1"/>
</dbReference>
<dbReference type="InterPro" id="IPR036318">
    <property type="entry name" value="FAD-bd_PCMH-like_sf"/>
</dbReference>
<feature type="domain" description="FAD-binding PCMH-type" evidence="3">
    <location>
        <begin position="8"/>
        <end position="172"/>
    </location>
</feature>
<dbReference type="GO" id="GO:0050582">
    <property type="term" value="F:xylitol oxidase activity"/>
    <property type="evidence" value="ECO:0007669"/>
    <property type="project" value="UniProtKB-EC"/>
</dbReference>
<evidence type="ECO:0000256" key="2">
    <source>
        <dbReference type="SAM" id="MobiDB-lite"/>
    </source>
</evidence>
<dbReference type="EC" id="1.1.3.41" evidence="4"/>
<dbReference type="InterPro" id="IPR016166">
    <property type="entry name" value="FAD-bd_PCMH"/>
</dbReference>
<dbReference type="InterPro" id="IPR007173">
    <property type="entry name" value="ALO_C"/>
</dbReference>
<protein>
    <submittedName>
        <fullName evidence="4">Xylitol oxidase</fullName>
        <ecNumber evidence="4">1.1.3.41</ecNumber>
    </submittedName>
</protein>
<gene>
    <name evidence="4" type="ORF">HNR30_001168</name>
</gene>
<feature type="region of interest" description="Disordered" evidence="2">
    <location>
        <begin position="215"/>
        <end position="234"/>
    </location>
</feature>
<sequence length="388" mass="41915">MRNWAGNVTFRARELHSPSTGPSLQALVARSPRLRVVGTGHTFNELTDTTGDLVSLARMPRTFDLDTDRHQVRIGGELTYADICPRLDAEGWALANLASLPHISVAGAVATGTHGSGEHNGCLSTSVASVELVTAHGDVVTLSRGDEGFDGAVVSLGALGVVTALTLDLVPAFELGQYVFDDALTTDYATPGYSVSVFTDWDGAQLWVKDTAPPRVSRTAADGPRHPIAGMPTGNCTQQLGVPGPWHERLPHFRAEFLPSAGEELQSEFMVAREHADEALAELAKVGERLRPVLHVSEIRSVAADGLWLSPAYGRATVAVHFTWLKEPARVMEAVKLVESVLSPFEPRPHWGKIFVARPGIDPRFLELAGRFDPEGKFRNDLLDELLG</sequence>
<dbReference type="InterPro" id="IPR006094">
    <property type="entry name" value="Oxid_FAD_bind_N"/>
</dbReference>
<organism evidence="4 5">
    <name type="scientific">Nonomuraea soli</name>
    <dbReference type="NCBI Taxonomy" id="1032476"/>
    <lineage>
        <taxon>Bacteria</taxon>
        <taxon>Bacillati</taxon>
        <taxon>Actinomycetota</taxon>
        <taxon>Actinomycetes</taxon>
        <taxon>Streptosporangiales</taxon>
        <taxon>Streptosporangiaceae</taxon>
        <taxon>Nonomuraea</taxon>
    </lineage>
</organism>
<evidence type="ECO:0000313" key="5">
    <source>
        <dbReference type="Proteomes" id="UP000530928"/>
    </source>
</evidence>
<dbReference type="Pfam" id="PF04030">
    <property type="entry name" value="ALO"/>
    <property type="match status" value="1"/>
</dbReference>
<dbReference type="GO" id="GO:0080049">
    <property type="term" value="F:L-gulono-1,4-lactone dehydrogenase activity"/>
    <property type="evidence" value="ECO:0007669"/>
    <property type="project" value="TreeGrafter"/>
</dbReference>
<comment type="caution">
    <text evidence="4">The sequence shown here is derived from an EMBL/GenBank/DDBJ whole genome shotgun (WGS) entry which is preliminary data.</text>
</comment>
<dbReference type="InterPro" id="IPR010031">
    <property type="entry name" value="FAD_lactone_oxidase-like"/>
</dbReference>
<reference evidence="4 5" key="1">
    <citation type="submission" date="2020-07" db="EMBL/GenBank/DDBJ databases">
        <title>Genomic Encyclopedia of Type Strains, Phase IV (KMG-IV): sequencing the most valuable type-strain genomes for metagenomic binning, comparative biology and taxonomic classification.</title>
        <authorList>
            <person name="Goeker M."/>
        </authorList>
    </citation>
    <scope>NUCLEOTIDE SEQUENCE [LARGE SCALE GENOMIC DNA]</scope>
    <source>
        <strain evidence="4 5">DSM 45533</strain>
    </source>
</reference>
<dbReference type="PROSITE" id="PS51387">
    <property type="entry name" value="FAD_PCMH"/>
    <property type="match status" value="1"/>
</dbReference>
<dbReference type="EMBL" id="JACDUR010000001">
    <property type="protein sequence ID" value="MBA2889833.1"/>
    <property type="molecule type" value="Genomic_DNA"/>
</dbReference>
<dbReference type="PIRSF" id="PIRSF000136">
    <property type="entry name" value="LGO_GLO"/>
    <property type="match status" value="1"/>
</dbReference>
<dbReference type="PANTHER" id="PTHR43762">
    <property type="entry name" value="L-GULONOLACTONE OXIDASE"/>
    <property type="match status" value="1"/>
</dbReference>
<evidence type="ECO:0000259" key="3">
    <source>
        <dbReference type="PROSITE" id="PS51387"/>
    </source>
</evidence>
<dbReference type="Gene3D" id="3.30.70.2530">
    <property type="match status" value="1"/>
</dbReference>